<proteinExistence type="predicted"/>
<accession>Q778J9</accession>
<dbReference type="RefSeq" id="NP_523348.1">
    <property type="nucleotide sequence ID" value="NC_003298.1"/>
</dbReference>
<organismHost>
    <name type="scientific">Escherichia coli</name>
    <dbReference type="NCBI Taxonomy" id="562"/>
</organismHost>
<organism evidence="1 2">
    <name type="scientific">Enterobacteria phage T3</name>
    <name type="common">Bacteriophage T3</name>
    <dbReference type="NCBI Taxonomy" id="10759"/>
    <lineage>
        <taxon>Viruses</taxon>
        <taxon>Duplodnaviria</taxon>
        <taxon>Heunggongvirae</taxon>
        <taxon>Uroviricota</taxon>
        <taxon>Caudoviricetes</taxon>
        <taxon>Autographivirales</taxon>
        <taxon>Autotranscriptaviridae</taxon>
        <taxon>Studiervirinae</taxon>
        <taxon>Teetrevirus</taxon>
        <taxon>Teetrevirus T3Luria</taxon>
        <taxon>Teetrevirus T3</taxon>
    </lineage>
</organism>
<dbReference type="GeneID" id="927407"/>
<keyword evidence="2" id="KW-1185">Reference proteome</keyword>
<dbReference type="Proteomes" id="UP000002092">
    <property type="component" value="Segment"/>
</dbReference>
<dbReference type="Pfam" id="PF17571">
    <property type="entry name" value="DUF5477"/>
    <property type="match status" value="1"/>
</dbReference>
<gene>
    <name evidence="1" type="primary">gene 19.2</name>
</gene>
<dbReference type="EMBL" id="AJ318471">
    <property type="protein sequence ID" value="CAC86311.1"/>
    <property type="molecule type" value="Genomic_DNA"/>
</dbReference>
<sequence>MGTPQSSGLRSIRVAVRKTCTMVNVWPLCSVRSSTMGSRCSKANQLTPCDSTWKTYGNVSWNTVRLASLYSSCLTRTLVMPRSTPYASVTLSCAVLTSRKPQCTTSGFRTVRIAMRSCLTWALRVMTFIAIIRAARTLDSTSNASS</sequence>
<evidence type="ECO:0000313" key="2">
    <source>
        <dbReference type="Proteomes" id="UP000002092"/>
    </source>
</evidence>
<name>Q778J9_BPT3</name>
<dbReference type="OrthoDB" id="23423at10239"/>
<protein>
    <submittedName>
        <fullName evidence="1">Gene 19.2 protein</fullName>
    </submittedName>
</protein>
<dbReference type="InterPro" id="IPR020148">
    <property type="entry name" value="DUF5477"/>
</dbReference>
<evidence type="ECO:0000313" key="1">
    <source>
        <dbReference type="EMBL" id="CAC86311.1"/>
    </source>
</evidence>
<reference evidence="1 2" key="1">
    <citation type="journal article" date="2002" name="J. Mol. Biol.">
        <title>Complete nucleotide sequence and likely recombinatorial origin of bacteriophage T3.</title>
        <authorList>
            <person name="Pajunen M.I."/>
            <person name="Elizondo M.R."/>
            <person name="Skurnik M."/>
            <person name="Kieleczawa J."/>
            <person name="Molineux I.J."/>
        </authorList>
    </citation>
    <scope>NUCLEOTIDE SEQUENCE</scope>
    <source>
        <strain evidence="1">Luria</strain>
    </source>
</reference>
<dbReference type="KEGG" id="vg:927407"/>